<protein>
    <submittedName>
        <fullName evidence="2">Uncharacterized protein</fullName>
    </submittedName>
</protein>
<sequence length="251" mass="27287">MTFRKLLTSMTAAGFAATAGNALAGDIYPSYGIQYAAKLIFDKKDTKTGAAAASLHSGQAFDTPNDDGNATMIPQTKSMAWCDPAVTPAGYEHNGCYGWGMNANWYLIDLSKLKGQGLNAVWVTVSVERYAGSDPTNNDMIPALTVYRGNQTLGPQMHWFPSELQGMPEFWGWLLQREVFVPGKADPMFSYDSAYATPAQNFASVMGKFKLKGGTQDYLTVAVGGDAKDPNTKHNVNYQLTVDVKQKQPAQ</sequence>
<keyword evidence="1" id="KW-0732">Signal</keyword>
<evidence type="ECO:0000313" key="3">
    <source>
        <dbReference type="Proteomes" id="UP001158598"/>
    </source>
</evidence>
<name>A0AA35XXQ5_METCP</name>
<feature type="signal peptide" evidence="1">
    <location>
        <begin position="1"/>
        <end position="24"/>
    </location>
</feature>
<feature type="chain" id="PRO_5041294324" evidence="1">
    <location>
        <begin position="25"/>
        <end position="251"/>
    </location>
</feature>
<evidence type="ECO:0000313" key="2">
    <source>
        <dbReference type="EMBL" id="CAI8765659.1"/>
    </source>
</evidence>
<dbReference type="EMBL" id="OX458332">
    <property type="protein sequence ID" value="CAI8765659.1"/>
    <property type="molecule type" value="Genomic_DNA"/>
</dbReference>
<dbReference type="AlphaFoldDB" id="A0AA35XXQ5"/>
<dbReference type="RefSeq" id="WP_017364299.1">
    <property type="nucleotide sequence ID" value="NZ_OX458332.1"/>
</dbReference>
<evidence type="ECO:0000256" key="1">
    <source>
        <dbReference type="SAM" id="SignalP"/>
    </source>
</evidence>
<dbReference type="Proteomes" id="UP001158598">
    <property type="component" value="Chromosome"/>
</dbReference>
<gene>
    <name evidence="2" type="ORF">MCNOR_0920</name>
</gene>
<accession>A0AA35XXQ5</accession>
<reference evidence="2" key="1">
    <citation type="submission" date="2023-03" db="EMBL/GenBank/DDBJ databases">
        <authorList>
            <person name="Pearce D."/>
        </authorList>
    </citation>
    <scope>NUCLEOTIDE SEQUENCE</scope>
    <source>
        <strain evidence="2">Mc</strain>
    </source>
</reference>
<proteinExistence type="predicted"/>
<organism evidence="2 3">
    <name type="scientific">Methylococcus capsulatus</name>
    <dbReference type="NCBI Taxonomy" id="414"/>
    <lineage>
        <taxon>Bacteria</taxon>
        <taxon>Pseudomonadati</taxon>
        <taxon>Pseudomonadota</taxon>
        <taxon>Gammaproteobacteria</taxon>
        <taxon>Methylococcales</taxon>
        <taxon>Methylococcaceae</taxon>
        <taxon>Methylococcus</taxon>
    </lineage>
</organism>